<organism evidence="1 2">
    <name type="scientific">Aphis glycines</name>
    <name type="common">Soybean aphid</name>
    <dbReference type="NCBI Taxonomy" id="307491"/>
    <lineage>
        <taxon>Eukaryota</taxon>
        <taxon>Metazoa</taxon>
        <taxon>Ecdysozoa</taxon>
        <taxon>Arthropoda</taxon>
        <taxon>Hexapoda</taxon>
        <taxon>Insecta</taxon>
        <taxon>Pterygota</taxon>
        <taxon>Neoptera</taxon>
        <taxon>Paraneoptera</taxon>
        <taxon>Hemiptera</taxon>
        <taxon>Sternorrhyncha</taxon>
        <taxon>Aphidomorpha</taxon>
        <taxon>Aphidoidea</taxon>
        <taxon>Aphididae</taxon>
        <taxon>Aphidini</taxon>
        <taxon>Aphis</taxon>
        <taxon>Aphis</taxon>
    </lineage>
</organism>
<accession>A0A6G0TQA1</accession>
<evidence type="ECO:0000313" key="1">
    <source>
        <dbReference type="EMBL" id="KAE9536983.1"/>
    </source>
</evidence>
<evidence type="ECO:0000313" key="2">
    <source>
        <dbReference type="Proteomes" id="UP000475862"/>
    </source>
</evidence>
<keyword evidence="2" id="KW-1185">Reference proteome</keyword>
<dbReference type="Proteomes" id="UP000475862">
    <property type="component" value="Unassembled WGS sequence"/>
</dbReference>
<dbReference type="AlphaFoldDB" id="A0A6G0TQA1"/>
<gene>
    <name evidence="1" type="ORF">AGLY_006790</name>
</gene>
<protein>
    <submittedName>
        <fullName evidence="1">Uncharacterized protein</fullName>
    </submittedName>
</protein>
<proteinExistence type="predicted"/>
<comment type="caution">
    <text evidence="1">The sequence shown here is derived from an EMBL/GenBank/DDBJ whole genome shotgun (WGS) entry which is preliminary data.</text>
</comment>
<reference evidence="1 2" key="1">
    <citation type="submission" date="2019-08" db="EMBL/GenBank/DDBJ databases">
        <title>The genome of the soybean aphid Biotype 1, its phylome, world population structure and adaptation to the North American continent.</title>
        <authorList>
            <person name="Giordano R."/>
            <person name="Donthu R.K."/>
            <person name="Hernandez A.G."/>
            <person name="Wright C.L."/>
            <person name="Zimin A.V."/>
        </authorList>
    </citation>
    <scope>NUCLEOTIDE SEQUENCE [LARGE SCALE GENOMIC DNA]</scope>
    <source>
        <tissue evidence="1">Whole aphids</tissue>
    </source>
</reference>
<dbReference type="EMBL" id="VYZN01000019">
    <property type="protein sequence ID" value="KAE9536983.1"/>
    <property type="molecule type" value="Genomic_DNA"/>
</dbReference>
<name>A0A6G0TQA1_APHGL</name>
<sequence length="221" mass="25476">MANNLQKEEIEKKNLTERCLKKCETALIEITRMNLVSYLESIPIFFEKEKTSRYLHSNEPNVVFACLHKLWHILKFFVVHTLDISLQIKSCNTVRKQSKSLKIEMDLIILSSMINHCISTENDFKQNRTYLLSALSGQFLILIAATASSSAVVLTPCEIIKLVTGQFKSIKNNSNIHSRNHVPISEYYGSSIAFESTARKIKSVLYRRFRTTRDRITITEK</sequence>